<dbReference type="RefSeq" id="WP_282877602.1">
    <property type="nucleotide sequence ID" value="NZ_CP133164.1"/>
</dbReference>
<sequence length="100" mass="11240">MQSHDYVPGVSGWKIDPTTGAFELCSNQVTVSGFDPRATYCQKPRAEADEVFFIADGKMYINRAAIDHSLITKINVRFPDEEVRDVLRAELKPGGMLYRS</sequence>
<gene>
    <name evidence="1" type="ORF">QL104_19855</name>
</gene>
<evidence type="ECO:0000313" key="1">
    <source>
        <dbReference type="EMBL" id="WMN15614.1"/>
    </source>
</evidence>
<reference evidence="1 2" key="1">
    <citation type="journal article" date="2023" name="Access Microbiol">
        <title>The genome of a steinernematid-associated Pseudomonas piscis bacterium encodes the biosynthesis of insect toxins.</title>
        <authorList>
            <person name="Awori R.M."/>
            <person name="Hendre P."/>
            <person name="Amugune N.O."/>
        </authorList>
    </citation>
    <scope>NUCLEOTIDE SEQUENCE [LARGE SCALE GENOMIC DNA]</scope>
    <source>
        <strain evidence="1 2">75</strain>
    </source>
</reference>
<dbReference type="EMBL" id="CP133164">
    <property type="protein sequence ID" value="WMN15614.1"/>
    <property type="molecule type" value="Genomic_DNA"/>
</dbReference>
<protein>
    <submittedName>
        <fullName evidence="1">Uncharacterized protein</fullName>
    </submittedName>
</protein>
<accession>A0ABY9NAT6</accession>
<organism evidence="1 2">
    <name type="scientific">Pseudomonas piscis</name>
    <dbReference type="NCBI Taxonomy" id="2614538"/>
    <lineage>
        <taxon>Bacteria</taxon>
        <taxon>Pseudomonadati</taxon>
        <taxon>Pseudomonadota</taxon>
        <taxon>Gammaproteobacteria</taxon>
        <taxon>Pseudomonadales</taxon>
        <taxon>Pseudomonadaceae</taxon>
        <taxon>Pseudomonas</taxon>
    </lineage>
</organism>
<proteinExistence type="predicted"/>
<keyword evidence="2" id="KW-1185">Reference proteome</keyword>
<dbReference type="Proteomes" id="UP001237292">
    <property type="component" value="Chromosome"/>
</dbReference>
<name>A0ABY9NAT6_9PSED</name>
<evidence type="ECO:0000313" key="2">
    <source>
        <dbReference type="Proteomes" id="UP001237292"/>
    </source>
</evidence>